<proteinExistence type="predicted"/>
<dbReference type="EMBL" id="BTSY01000001">
    <property type="protein sequence ID" value="GMT09578.1"/>
    <property type="molecule type" value="Genomic_DNA"/>
</dbReference>
<sequence>LVSLPNSTVPCYYETRSQGRFSTNGLCAIEGSDPCASEGLVSVFGNCVGLRALSVADPLQCASTLQYKDTLCVPW</sequence>
<dbReference type="AlphaFoldDB" id="A0AAV5UTK3"/>
<evidence type="ECO:0000313" key="1">
    <source>
        <dbReference type="EMBL" id="GMT09578.1"/>
    </source>
</evidence>
<gene>
    <name evidence="1" type="ORF">PFISCL1PPCAC_875</name>
</gene>
<dbReference type="Proteomes" id="UP001432322">
    <property type="component" value="Unassembled WGS sequence"/>
</dbReference>
<name>A0AAV5UTK3_9BILA</name>
<feature type="non-terminal residue" evidence="1">
    <location>
        <position position="75"/>
    </location>
</feature>
<reference evidence="1" key="1">
    <citation type="submission" date="2023-10" db="EMBL/GenBank/DDBJ databases">
        <title>Genome assembly of Pristionchus species.</title>
        <authorList>
            <person name="Yoshida K."/>
            <person name="Sommer R.J."/>
        </authorList>
    </citation>
    <scope>NUCLEOTIDE SEQUENCE</scope>
    <source>
        <strain evidence="1">RS5133</strain>
    </source>
</reference>
<organism evidence="1 2">
    <name type="scientific">Pristionchus fissidentatus</name>
    <dbReference type="NCBI Taxonomy" id="1538716"/>
    <lineage>
        <taxon>Eukaryota</taxon>
        <taxon>Metazoa</taxon>
        <taxon>Ecdysozoa</taxon>
        <taxon>Nematoda</taxon>
        <taxon>Chromadorea</taxon>
        <taxon>Rhabditida</taxon>
        <taxon>Rhabditina</taxon>
        <taxon>Diplogasteromorpha</taxon>
        <taxon>Diplogasteroidea</taxon>
        <taxon>Neodiplogasteridae</taxon>
        <taxon>Pristionchus</taxon>
    </lineage>
</organism>
<accession>A0AAV5UTK3</accession>
<keyword evidence="2" id="KW-1185">Reference proteome</keyword>
<evidence type="ECO:0000313" key="2">
    <source>
        <dbReference type="Proteomes" id="UP001432322"/>
    </source>
</evidence>
<protein>
    <submittedName>
        <fullName evidence="1">Uncharacterized protein</fullName>
    </submittedName>
</protein>
<feature type="non-terminal residue" evidence="1">
    <location>
        <position position="1"/>
    </location>
</feature>
<comment type="caution">
    <text evidence="1">The sequence shown here is derived from an EMBL/GenBank/DDBJ whole genome shotgun (WGS) entry which is preliminary data.</text>
</comment>